<organism evidence="2 3">
    <name type="scientific">Bradyrhizobium aeschynomenes</name>
    <dbReference type="NCBI Taxonomy" id="2734909"/>
    <lineage>
        <taxon>Bacteria</taxon>
        <taxon>Pseudomonadati</taxon>
        <taxon>Pseudomonadota</taxon>
        <taxon>Alphaproteobacteria</taxon>
        <taxon>Hyphomicrobiales</taxon>
        <taxon>Nitrobacteraceae</taxon>
        <taxon>Bradyrhizobium</taxon>
    </lineage>
</organism>
<accession>A0ABX2CNV0</accession>
<protein>
    <submittedName>
        <fullName evidence="2">Uncharacterized protein</fullName>
    </submittedName>
</protein>
<evidence type="ECO:0000313" key="3">
    <source>
        <dbReference type="Proteomes" id="UP000886476"/>
    </source>
</evidence>
<comment type="caution">
    <text evidence="2">The sequence shown here is derived from an EMBL/GenBank/DDBJ whole genome shotgun (WGS) entry which is preliminary data.</text>
</comment>
<evidence type="ECO:0000313" key="2">
    <source>
        <dbReference type="EMBL" id="NPU69024.1"/>
    </source>
</evidence>
<dbReference type="EMBL" id="JABFDN010000014">
    <property type="protein sequence ID" value="NPU69024.1"/>
    <property type="molecule type" value="Genomic_DNA"/>
</dbReference>
<name>A0ABX2CNV0_9BRAD</name>
<feature type="region of interest" description="Disordered" evidence="1">
    <location>
        <begin position="168"/>
        <end position="187"/>
    </location>
</feature>
<gene>
    <name evidence="2" type="ORF">HL667_28755</name>
</gene>
<dbReference type="RefSeq" id="WP_172114086.1">
    <property type="nucleotide sequence ID" value="NZ_JABFDN010000014.1"/>
</dbReference>
<dbReference type="Proteomes" id="UP000886476">
    <property type="component" value="Unassembled WGS sequence"/>
</dbReference>
<proteinExistence type="predicted"/>
<evidence type="ECO:0000256" key="1">
    <source>
        <dbReference type="SAM" id="MobiDB-lite"/>
    </source>
</evidence>
<reference evidence="2" key="1">
    <citation type="submission" date="2020-05" db="EMBL/GenBank/DDBJ databases">
        <title>Nod-independent and nitrogen-fixing Bradyrhizobium aeschynomene sp. nov. isolated from nodules of Aeschynomene indica.</title>
        <authorList>
            <person name="Zhang Z."/>
        </authorList>
    </citation>
    <scope>NUCLEOTIDE SEQUENCE</scope>
    <source>
        <strain evidence="2">83012</strain>
    </source>
</reference>
<keyword evidence="3" id="KW-1185">Reference proteome</keyword>
<sequence length="187" mass="20832">MPAPTRRQSNARKDNVEDAACRTRLNGLFARKADTLTLMPEGGKAEAYRGSRAACDGDDIEKCGVYDLLRDFPAIDAFVVSKSLYECGEYQLVSRRSGNVTVTSEVPRLSPSGRCLLSIDNSDACERKYDVAIWSAQSDPQKLEFRYKAKPYENWEVAGWDADDRLRPRAEVSTDKGAYIRTPSAPP</sequence>